<sequence>MSGVIFSLKDGEVWASWPDDPGAVRLGEVAEVAAMMRDFLQQLELGERLNRQHRPSE</sequence>
<organism evidence="1 2">
    <name type="scientific">Croceibacterium selenioxidans</name>
    <dbReference type="NCBI Taxonomy" id="2838833"/>
    <lineage>
        <taxon>Bacteria</taxon>
        <taxon>Pseudomonadati</taxon>
        <taxon>Pseudomonadota</taxon>
        <taxon>Alphaproteobacteria</taxon>
        <taxon>Sphingomonadales</taxon>
        <taxon>Erythrobacteraceae</taxon>
        <taxon>Croceibacterium</taxon>
    </lineage>
</organism>
<evidence type="ECO:0000313" key="1">
    <source>
        <dbReference type="EMBL" id="MBT2135675.1"/>
    </source>
</evidence>
<dbReference type="Proteomes" id="UP000811255">
    <property type="component" value="Unassembled WGS sequence"/>
</dbReference>
<evidence type="ECO:0008006" key="3">
    <source>
        <dbReference type="Google" id="ProtNLM"/>
    </source>
</evidence>
<protein>
    <recommendedName>
        <fullName evidence="3">Type II toxin-antitoxin system HicB family antitoxin</fullName>
    </recommendedName>
</protein>
<keyword evidence="2" id="KW-1185">Reference proteome</keyword>
<dbReference type="EMBL" id="JAHFVK010000002">
    <property type="protein sequence ID" value="MBT2135675.1"/>
    <property type="molecule type" value="Genomic_DNA"/>
</dbReference>
<gene>
    <name evidence="1" type="ORF">KK137_15150</name>
</gene>
<comment type="caution">
    <text evidence="1">The sequence shown here is derived from an EMBL/GenBank/DDBJ whole genome shotgun (WGS) entry which is preliminary data.</text>
</comment>
<accession>A0ABS5W8Z0</accession>
<proteinExistence type="predicted"/>
<dbReference type="RefSeq" id="WP_214537360.1">
    <property type="nucleotide sequence ID" value="NZ_JAHFVK010000002.1"/>
</dbReference>
<name>A0ABS5W8Z0_9SPHN</name>
<evidence type="ECO:0000313" key="2">
    <source>
        <dbReference type="Proteomes" id="UP000811255"/>
    </source>
</evidence>
<reference evidence="1 2" key="1">
    <citation type="submission" date="2021-05" db="EMBL/GenBank/DDBJ databases">
        <title>Croceibacterium sp. LX-88 genome sequence.</title>
        <authorList>
            <person name="Luo X."/>
        </authorList>
    </citation>
    <scope>NUCLEOTIDE SEQUENCE [LARGE SCALE GENOMIC DNA]</scope>
    <source>
        <strain evidence="1 2">LX-88</strain>
    </source>
</reference>